<keyword evidence="1" id="KW-0378">Hydrolase</keyword>
<name>A0A0P7CB47_9BACT</name>
<feature type="chain" id="PRO_5006136741" evidence="2">
    <location>
        <begin position="20"/>
        <end position="281"/>
    </location>
</feature>
<evidence type="ECO:0000313" key="5">
    <source>
        <dbReference type="Proteomes" id="UP000050454"/>
    </source>
</evidence>
<reference evidence="4 5" key="1">
    <citation type="submission" date="2015-07" db="EMBL/GenBank/DDBJ databases">
        <title>The draft genome sequence of Leadbetterella sp. JN14-9.</title>
        <authorList>
            <person name="Liu Y."/>
            <person name="Du J."/>
            <person name="Shao Z."/>
        </authorList>
    </citation>
    <scope>NUCLEOTIDE SEQUENCE [LARGE SCALE GENOMIC DNA]</scope>
    <source>
        <strain evidence="4 5">JN14-9</strain>
    </source>
</reference>
<dbReference type="OrthoDB" id="9777975at2"/>
<dbReference type="InterPro" id="IPR029058">
    <property type="entry name" value="AB_hydrolase_fold"/>
</dbReference>
<keyword evidence="5" id="KW-1185">Reference proteome</keyword>
<evidence type="ECO:0000256" key="1">
    <source>
        <dbReference type="ARBA" id="ARBA00022801"/>
    </source>
</evidence>
<accession>A0A0P7CB47</accession>
<gene>
    <name evidence="4" type="ORF">AFM12_05375</name>
</gene>
<dbReference type="PANTHER" id="PTHR48081:SF13">
    <property type="entry name" value="ALPHA_BETA HYDROLASE"/>
    <property type="match status" value="1"/>
</dbReference>
<dbReference type="InterPro" id="IPR050300">
    <property type="entry name" value="GDXG_lipolytic_enzyme"/>
</dbReference>
<feature type="domain" description="BD-FAE-like" evidence="3">
    <location>
        <begin position="37"/>
        <end position="242"/>
    </location>
</feature>
<comment type="caution">
    <text evidence="4">The sequence shown here is derived from an EMBL/GenBank/DDBJ whole genome shotgun (WGS) entry which is preliminary data.</text>
</comment>
<dbReference type="STRING" id="1605367.AFM12_05375"/>
<dbReference type="AlphaFoldDB" id="A0A0P7CB47"/>
<dbReference type="GO" id="GO:0016787">
    <property type="term" value="F:hydrolase activity"/>
    <property type="evidence" value="ECO:0007669"/>
    <property type="project" value="UniProtKB-KW"/>
</dbReference>
<evidence type="ECO:0000259" key="3">
    <source>
        <dbReference type="Pfam" id="PF20434"/>
    </source>
</evidence>
<evidence type="ECO:0000313" key="4">
    <source>
        <dbReference type="EMBL" id="KPM49985.1"/>
    </source>
</evidence>
<feature type="signal peptide" evidence="2">
    <location>
        <begin position="1"/>
        <end position="19"/>
    </location>
</feature>
<protein>
    <submittedName>
        <fullName evidence="4">Lipase</fullName>
    </submittedName>
</protein>
<dbReference type="RefSeq" id="WP_055144699.1">
    <property type="nucleotide sequence ID" value="NZ_JXSZ01000005.1"/>
</dbReference>
<organism evidence="4 5">
    <name type="scientific">Jiulongibacter sediminis</name>
    <dbReference type="NCBI Taxonomy" id="1605367"/>
    <lineage>
        <taxon>Bacteria</taxon>
        <taxon>Pseudomonadati</taxon>
        <taxon>Bacteroidota</taxon>
        <taxon>Cytophagia</taxon>
        <taxon>Cytophagales</taxon>
        <taxon>Leadbetterellaceae</taxon>
        <taxon>Jiulongibacter</taxon>
    </lineage>
</organism>
<evidence type="ECO:0000256" key="2">
    <source>
        <dbReference type="SAM" id="SignalP"/>
    </source>
</evidence>
<dbReference type="Gene3D" id="3.40.50.1820">
    <property type="entry name" value="alpha/beta hydrolase"/>
    <property type="match status" value="1"/>
</dbReference>
<dbReference type="PANTHER" id="PTHR48081">
    <property type="entry name" value="AB HYDROLASE SUPERFAMILY PROTEIN C4A8.06C"/>
    <property type="match status" value="1"/>
</dbReference>
<keyword evidence="2" id="KW-0732">Signal</keyword>
<proteinExistence type="predicted"/>
<dbReference type="InterPro" id="IPR049492">
    <property type="entry name" value="BD-FAE-like_dom"/>
</dbReference>
<dbReference type="Proteomes" id="UP000050454">
    <property type="component" value="Unassembled WGS sequence"/>
</dbReference>
<dbReference type="Pfam" id="PF20434">
    <property type="entry name" value="BD-FAE"/>
    <property type="match status" value="1"/>
</dbReference>
<dbReference type="EMBL" id="LGTQ01000005">
    <property type="protein sequence ID" value="KPM49985.1"/>
    <property type="molecule type" value="Genomic_DNA"/>
</dbReference>
<sequence length="281" mass="30742">MFRKLFLLGLFLSCQVLQAQQFKDLIFAETPQRDLGLDIYLPAGVANPQMIVWVHGGAWHSGSKENPPLDLLKRGFALASIEYRLSVEAPFPAMMHDIKAAVRFLRGNASKYGFQKDKIIIWGSSAGGHLVALAGLTNGNEALEGNLGDYLSESSDVNLTFDFFGPTNFTTILNQSTPHGVSVRAPALALLLGKPLDQVPDLAKLASPVFHVDQSDPPMFIVHGNQDPQVPINQSIELWLKLKEAGVRTVIEILPNDTHGGPGFSDDAFINKVVEFIEENL</sequence>
<dbReference type="SUPFAM" id="SSF53474">
    <property type="entry name" value="alpha/beta-Hydrolases"/>
    <property type="match status" value="1"/>
</dbReference>